<sequence>MERRAATRKETTQKSTSSHDNDPNRKVFKGRQSRDPIVILLLVTVAGVCFSIGYSVKRCDESLVNNSPLEGIVQQQNEVKVERNVQTPSTVISPKTKELHRIGEGGGAWTAETHLRKYGFNVDAGLVDVIEESCREIENNRQTDGTMWSQHPGNGPIHGLWRPPTVVDCRVLELGPGVGVYVDSLKKDAAKKKRKVYGIEPNPMRGTFERRNGPKQLAINILDHEDSYVLAKQICKDELNGESFDLVYSIEVCEHMPPERHEDAAKFLAGLSRIGTKLIFGAAHRGQAGTGHVGNRPKEEWEEILAKVGFVKDGADSLYVAEKLNEYNHKVNTQVYYYQEKVVSALERDRMMKRSPASH</sequence>
<dbReference type="Proteomes" id="UP001530400">
    <property type="component" value="Unassembled WGS sequence"/>
</dbReference>
<dbReference type="EMBL" id="JALLPJ020000628">
    <property type="protein sequence ID" value="KAL3787005.1"/>
    <property type="molecule type" value="Genomic_DNA"/>
</dbReference>
<keyword evidence="2" id="KW-0472">Membrane</keyword>
<name>A0ABD3PKX5_9STRA</name>
<dbReference type="InterPro" id="IPR029063">
    <property type="entry name" value="SAM-dependent_MTases_sf"/>
</dbReference>
<reference evidence="4 5" key="1">
    <citation type="submission" date="2024-10" db="EMBL/GenBank/DDBJ databases">
        <title>Updated reference genomes for cyclostephanoid diatoms.</title>
        <authorList>
            <person name="Roberts W.R."/>
            <person name="Alverson A.J."/>
        </authorList>
    </citation>
    <scope>NUCLEOTIDE SEQUENCE [LARGE SCALE GENOMIC DNA]</scope>
    <source>
        <strain evidence="4 5">AJA010-31</strain>
    </source>
</reference>
<comment type="caution">
    <text evidence="4">The sequence shown here is derived from an EMBL/GenBank/DDBJ whole genome shotgun (WGS) entry which is preliminary data.</text>
</comment>
<dbReference type="AlphaFoldDB" id="A0ABD3PKX5"/>
<organism evidence="4 5">
    <name type="scientific">Cyclotella atomus</name>
    <dbReference type="NCBI Taxonomy" id="382360"/>
    <lineage>
        <taxon>Eukaryota</taxon>
        <taxon>Sar</taxon>
        <taxon>Stramenopiles</taxon>
        <taxon>Ochrophyta</taxon>
        <taxon>Bacillariophyta</taxon>
        <taxon>Coscinodiscophyceae</taxon>
        <taxon>Thalassiosirophycidae</taxon>
        <taxon>Stephanodiscales</taxon>
        <taxon>Stephanodiscaceae</taxon>
        <taxon>Cyclotella</taxon>
    </lineage>
</organism>
<dbReference type="CDD" id="cd02440">
    <property type="entry name" value="AdoMet_MTases"/>
    <property type="match status" value="1"/>
</dbReference>
<protein>
    <recommendedName>
        <fullName evidence="3">Methyltransferase type 11 domain-containing protein</fullName>
    </recommendedName>
</protein>
<feature type="domain" description="Methyltransferase type 11" evidence="3">
    <location>
        <begin position="172"/>
        <end position="274"/>
    </location>
</feature>
<dbReference type="InterPro" id="IPR013216">
    <property type="entry name" value="Methyltransf_11"/>
</dbReference>
<proteinExistence type="predicted"/>
<evidence type="ECO:0000259" key="3">
    <source>
        <dbReference type="Pfam" id="PF08241"/>
    </source>
</evidence>
<keyword evidence="5" id="KW-1185">Reference proteome</keyword>
<dbReference type="Gene3D" id="3.40.50.150">
    <property type="entry name" value="Vaccinia Virus protein VP39"/>
    <property type="match status" value="1"/>
</dbReference>
<dbReference type="Pfam" id="PF08241">
    <property type="entry name" value="Methyltransf_11"/>
    <property type="match status" value="1"/>
</dbReference>
<evidence type="ECO:0000313" key="5">
    <source>
        <dbReference type="Proteomes" id="UP001530400"/>
    </source>
</evidence>
<keyword evidence="2" id="KW-0812">Transmembrane</keyword>
<feature type="compositionally biased region" description="Basic and acidic residues" evidence="1">
    <location>
        <begin position="1"/>
        <end position="25"/>
    </location>
</feature>
<dbReference type="SUPFAM" id="SSF53335">
    <property type="entry name" value="S-adenosyl-L-methionine-dependent methyltransferases"/>
    <property type="match status" value="1"/>
</dbReference>
<evidence type="ECO:0000256" key="2">
    <source>
        <dbReference type="SAM" id="Phobius"/>
    </source>
</evidence>
<gene>
    <name evidence="4" type="ORF">ACHAWO_008118</name>
</gene>
<keyword evidence="2" id="KW-1133">Transmembrane helix</keyword>
<feature type="region of interest" description="Disordered" evidence="1">
    <location>
        <begin position="1"/>
        <end position="29"/>
    </location>
</feature>
<evidence type="ECO:0000313" key="4">
    <source>
        <dbReference type="EMBL" id="KAL3787005.1"/>
    </source>
</evidence>
<evidence type="ECO:0000256" key="1">
    <source>
        <dbReference type="SAM" id="MobiDB-lite"/>
    </source>
</evidence>
<accession>A0ABD3PKX5</accession>
<feature type="transmembrane region" description="Helical" evidence="2">
    <location>
        <begin position="37"/>
        <end position="56"/>
    </location>
</feature>